<dbReference type="Gene3D" id="3.10.450.50">
    <property type="match status" value="1"/>
</dbReference>
<dbReference type="Pfam" id="PF13577">
    <property type="entry name" value="SnoaL_4"/>
    <property type="match status" value="1"/>
</dbReference>
<dbReference type="AlphaFoldDB" id="A0A222VQU5"/>
<keyword evidence="3" id="KW-1185">Reference proteome</keyword>
<dbReference type="InterPro" id="IPR032710">
    <property type="entry name" value="NTF2-like_dom_sf"/>
</dbReference>
<dbReference type="RefSeq" id="WP_091804779.1">
    <property type="nucleotide sequence ID" value="NZ_CP016353.1"/>
</dbReference>
<feature type="region of interest" description="Disordered" evidence="1">
    <location>
        <begin position="145"/>
        <end position="174"/>
    </location>
</feature>
<reference evidence="2 3" key="1">
    <citation type="submission" date="2016-10" db="EMBL/GenBank/DDBJ databases">
        <authorList>
            <person name="de Groot N.N."/>
        </authorList>
    </citation>
    <scope>NUCLEOTIDE SEQUENCE [LARGE SCALE GENOMIC DNA]</scope>
    <source>
        <strain evidence="2 3">CGMCC 4.5506</strain>
    </source>
</reference>
<feature type="compositionally biased region" description="Basic and acidic residues" evidence="1">
    <location>
        <begin position="145"/>
        <end position="159"/>
    </location>
</feature>
<evidence type="ECO:0000313" key="3">
    <source>
        <dbReference type="Proteomes" id="UP000199494"/>
    </source>
</evidence>
<dbReference type="InterPro" id="IPR037401">
    <property type="entry name" value="SnoaL-like"/>
</dbReference>
<dbReference type="EMBL" id="FMZE01000005">
    <property type="protein sequence ID" value="SDD04075.1"/>
    <property type="molecule type" value="Genomic_DNA"/>
</dbReference>
<protein>
    <submittedName>
        <fullName evidence="2">SnoaL-like domain-containing protein</fullName>
    </submittedName>
</protein>
<evidence type="ECO:0000256" key="1">
    <source>
        <dbReference type="SAM" id="MobiDB-lite"/>
    </source>
</evidence>
<dbReference type="OrthoDB" id="7605094at2"/>
<gene>
    <name evidence="2" type="ORF">SAMN05421630_105304</name>
</gene>
<sequence length="174" mass="19492">MTAARDSEHNDRHEIHQVVLRYCRGVDRLDLGLVRSAYHAEGIDHHTGFDGTADEYVDWLAGALQRFSGTMHIVGNHIAELHGDYAVSETYGTAVHWGDPGDDPRRNFTSGFRYVDLMTRRQSRWAISERWAVREWTRSDAGRLLAKEGKGPSGRRDGTDPLYLATARASAGPS</sequence>
<dbReference type="STRING" id="530584.SAMN05421630_105304"/>
<dbReference type="KEGG" id="pmad:BAY61_16280"/>
<dbReference type="Proteomes" id="UP000199494">
    <property type="component" value="Unassembled WGS sequence"/>
</dbReference>
<name>A0A222VQU5_9PSEU</name>
<evidence type="ECO:0000313" key="2">
    <source>
        <dbReference type="EMBL" id="SDD04075.1"/>
    </source>
</evidence>
<accession>A0A222VQU5</accession>
<proteinExistence type="predicted"/>
<organism evidence="2 3">
    <name type="scientific">Prauserella marina</name>
    <dbReference type="NCBI Taxonomy" id="530584"/>
    <lineage>
        <taxon>Bacteria</taxon>
        <taxon>Bacillati</taxon>
        <taxon>Actinomycetota</taxon>
        <taxon>Actinomycetes</taxon>
        <taxon>Pseudonocardiales</taxon>
        <taxon>Pseudonocardiaceae</taxon>
        <taxon>Prauserella</taxon>
    </lineage>
</organism>
<dbReference type="SUPFAM" id="SSF54427">
    <property type="entry name" value="NTF2-like"/>
    <property type="match status" value="1"/>
</dbReference>